<organism evidence="1 2">
    <name type="scientific">Araneus ventricosus</name>
    <name type="common">Orbweaver spider</name>
    <name type="synonym">Epeira ventricosa</name>
    <dbReference type="NCBI Taxonomy" id="182803"/>
    <lineage>
        <taxon>Eukaryota</taxon>
        <taxon>Metazoa</taxon>
        <taxon>Ecdysozoa</taxon>
        <taxon>Arthropoda</taxon>
        <taxon>Chelicerata</taxon>
        <taxon>Arachnida</taxon>
        <taxon>Araneae</taxon>
        <taxon>Araneomorphae</taxon>
        <taxon>Entelegynae</taxon>
        <taxon>Araneoidea</taxon>
        <taxon>Araneidae</taxon>
        <taxon>Araneus</taxon>
    </lineage>
</organism>
<evidence type="ECO:0000313" key="2">
    <source>
        <dbReference type="Proteomes" id="UP000499080"/>
    </source>
</evidence>
<dbReference type="EMBL" id="BGPR01005296">
    <property type="protein sequence ID" value="GBN08797.1"/>
    <property type="molecule type" value="Genomic_DNA"/>
</dbReference>
<dbReference type="AlphaFoldDB" id="A0A4Y2L4T3"/>
<dbReference type="Proteomes" id="UP000499080">
    <property type="component" value="Unassembled WGS sequence"/>
</dbReference>
<evidence type="ECO:0000313" key="1">
    <source>
        <dbReference type="EMBL" id="GBN08797.1"/>
    </source>
</evidence>
<proteinExistence type="predicted"/>
<name>A0A4Y2L4T3_ARAVE</name>
<reference evidence="1 2" key="1">
    <citation type="journal article" date="2019" name="Sci. Rep.">
        <title>Orb-weaving spider Araneus ventricosus genome elucidates the spidroin gene catalogue.</title>
        <authorList>
            <person name="Kono N."/>
            <person name="Nakamura H."/>
            <person name="Ohtoshi R."/>
            <person name="Moran D.A.P."/>
            <person name="Shinohara A."/>
            <person name="Yoshida Y."/>
            <person name="Fujiwara M."/>
            <person name="Mori M."/>
            <person name="Tomita M."/>
            <person name="Arakawa K."/>
        </authorList>
    </citation>
    <scope>NUCLEOTIDE SEQUENCE [LARGE SCALE GENOMIC DNA]</scope>
</reference>
<keyword evidence="2" id="KW-1185">Reference proteome</keyword>
<sequence length="82" mass="8962">MGKIGVLQYYSPYVRIAPGANGTYGQPDRLDYCASSFSFRNGPPALISSDGLPPTLHHFMVFALVTEVGPPNRLSYFTSFMA</sequence>
<protein>
    <submittedName>
        <fullName evidence="1">Uncharacterized protein</fullName>
    </submittedName>
</protein>
<comment type="caution">
    <text evidence="1">The sequence shown here is derived from an EMBL/GenBank/DDBJ whole genome shotgun (WGS) entry which is preliminary data.</text>
</comment>
<gene>
    <name evidence="1" type="ORF">AVEN_204905_1</name>
</gene>
<accession>A0A4Y2L4T3</accession>